<dbReference type="EMBL" id="GBXM01000820">
    <property type="protein sequence ID" value="JAI07758.1"/>
    <property type="molecule type" value="Transcribed_RNA"/>
</dbReference>
<organism evidence="2">
    <name type="scientific">Anguilla anguilla</name>
    <name type="common">European freshwater eel</name>
    <name type="synonym">Muraena anguilla</name>
    <dbReference type="NCBI Taxonomy" id="7936"/>
    <lineage>
        <taxon>Eukaryota</taxon>
        <taxon>Metazoa</taxon>
        <taxon>Chordata</taxon>
        <taxon>Craniata</taxon>
        <taxon>Vertebrata</taxon>
        <taxon>Euteleostomi</taxon>
        <taxon>Actinopterygii</taxon>
        <taxon>Neopterygii</taxon>
        <taxon>Teleostei</taxon>
        <taxon>Anguilliformes</taxon>
        <taxon>Anguillidae</taxon>
        <taxon>Anguilla</taxon>
    </lineage>
</organism>
<reference evidence="2" key="1">
    <citation type="submission" date="2014-11" db="EMBL/GenBank/DDBJ databases">
        <authorList>
            <person name="Amaro Gonzalez C."/>
        </authorList>
    </citation>
    <scope>NUCLEOTIDE SEQUENCE</scope>
</reference>
<dbReference type="AlphaFoldDB" id="A0A0E9XYG6"/>
<reference evidence="2" key="2">
    <citation type="journal article" date="2015" name="Fish Shellfish Immunol.">
        <title>Early steps in the European eel (Anguilla anguilla)-Vibrio vulnificus interaction in the gills: Role of the RtxA13 toxin.</title>
        <authorList>
            <person name="Callol A."/>
            <person name="Pajuelo D."/>
            <person name="Ebbesson L."/>
            <person name="Teles M."/>
            <person name="MacKenzie S."/>
            <person name="Amaro C."/>
        </authorList>
    </citation>
    <scope>NUCLEOTIDE SEQUENCE</scope>
</reference>
<accession>A0A0E9XYG6</accession>
<evidence type="ECO:0000256" key="1">
    <source>
        <dbReference type="SAM" id="MobiDB-lite"/>
    </source>
</evidence>
<name>A0A0E9XYG6_ANGAN</name>
<evidence type="ECO:0000313" key="2">
    <source>
        <dbReference type="EMBL" id="JAI07758.1"/>
    </source>
</evidence>
<feature type="region of interest" description="Disordered" evidence="1">
    <location>
        <begin position="1"/>
        <end position="21"/>
    </location>
</feature>
<proteinExistence type="predicted"/>
<sequence>MEHGVLSQNAFGQNAQAQRTRSTMQCLYIRKKDHMKIEQKWTMNVKTRLSLEMKLKQYV</sequence>
<protein>
    <submittedName>
        <fullName evidence="2">Uncharacterized protein</fullName>
    </submittedName>
</protein>